<evidence type="ECO:0000313" key="4">
    <source>
        <dbReference type="Proteomes" id="UP000541610"/>
    </source>
</evidence>
<organism evidence="3 4">
    <name type="scientific">Perkinsus olseni</name>
    <name type="common">Perkinsus atlanticus</name>
    <dbReference type="NCBI Taxonomy" id="32597"/>
    <lineage>
        <taxon>Eukaryota</taxon>
        <taxon>Sar</taxon>
        <taxon>Alveolata</taxon>
        <taxon>Perkinsozoa</taxon>
        <taxon>Perkinsea</taxon>
        <taxon>Perkinsida</taxon>
        <taxon>Perkinsidae</taxon>
        <taxon>Perkinsus</taxon>
    </lineage>
</organism>
<dbReference type="OrthoDB" id="10632868at2759"/>
<dbReference type="AlphaFoldDB" id="A0A7J6NF90"/>
<feature type="compositionally biased region" description="Polar residues" evidence="1">
    <location>
        <begin position="96"/>
        <end position="107"/>
    </location>
</feature>
<proteinExistence type="predicted"/>
<evidence type="ECO:0000313" key="2">
    <source>
        <dbReference type="EMBL" id="KAF4679057.1"/>
    </source>
</evidence>
<evidence type="ECO:0000313" key="5">
    <source>
        <dbReference type="Proteomes" id="UP000574390"/>
    </source>
</evidence>
<dbReference type="Proteomes" id="UP000574390">
    <property type="component" value="Unassembled WGS sequence"/>
</dbReference>
<feature type="region of interest" description="Disordered" evidence="1">
    <location>
        <begin position="1"/>
        <end position="110"/>
    </location>
</feature>
<accession>A0A7J6NF90</accession>
<feature type="compositionally biased region" description="Basic and acidic residues" evidence="1">
    <location>
        <begin position="61"/>
        <end position="79"/>
    </location>
</feature>
<evidence type="ECO:0000313" key="3">
    <source>
        <dbReference type="EMBL" id="KAF4682117.1"/>
    </source>
</evidence>
<dbReference type="Proteomes" id="UP000541610">
    <property type="component" value="Unassembled WGS sequence"/>
</dbReference>
<feature type="compositionally biased region" description="Basic and acidic residues" evidence="1">
    <location>
        <begin position="181"/>
        <end position="190"/>
    </location>
</feature>
<evidence type="ECO:0000256" key="1">
    <source>
        <dbReference type="SAM" id="MobiDB-lite"/>
    </source>
</evidence>
<name>A0A7J6NF90_PEROL</name>
<dbReference type="EMBL" id="JABANP010000457">
    <property type="protein sequence ID" value="KAF4682117.1"/>
    <property type="molecule type" value="Genomic_DNA"/>
</dbReference>
<feature type="region of interest" description="Disordered" evidence="1">
    <location>
        <begin position="149"/>
        <end position="229"/>
    </location>
</feature>
<comment type="caution">
    <text evidence="3">The sequence shown here is derived from an EMBL/GenBank/DDBJ whole genome shotgun (WGS) entry which is preliminary data.</text>
</comment>
<gene>
    <name evidence="3" type="ORF">FOZ60_011028</name>
    <name evidence="2" type="ORF">FOZ62_023694</name>
</gene>
<protein>
    <submittedName>
        <fullName evidence="3">Uncharacterized protein</fullName>
    </submittedName>
</protein>
<sequence length="229" mass="24444">MGCGCSTPETIEDLVHHHAASPVDRPKQRPLEGTPSTEAGKRASRGSVQEQRKRGSAAAGEEDRREPPPEPTNKAKLELLHLTSEEVSDSGDDSTPVDTNSTSTNEQYMDLTVPVRSAKAELMAIAAATSSEFSSDVYSLESKEEAALEEIVRPAKEGSTLASSGREDTRRPPPSSPTSAEAERHRKPEAEAAVDPEDVVFEESVPSSHRRPPPGVPAEPGPEKISSSS</sequence>
<reference evidence="4 5" key="1">
    <citation type="submission" date="2020-04" db="EMBL/GenBank/DDBJ databases">
        <title>Perkinsus olseni comparative genomics.</title>
        <authorList>
            <person name="Bogema D.R."/>
        </authorList>
    </citation>
    <scope>NUCLEOTIDE SEQUENCE [LARGE SCALE GENOMIC DNA]</scope>
    <source>
        <strain evidence="3">00978-12</strain>
        <strain evidence="2">ATCC PRA-205</strain>
    </source>
</reference>
<dbReference type="EMBL" id="JABANM010038046">
    <property type="protein sequence ID" value="KAF4679057.1"/>
    <property type="molecule type" value="Genomic_DNA"/>
</dbReference>
<feature type="compositionally biased region" description="Acidic residues" evidence="1">
    <location>
        <begin position="192"/>
        <end position="201"/>
    </location>
</feature>